<feature type="transmembrane region" description="Helical" evidence="1">
    <location>
        <begin position="7"/>
        <end position="25"/>
    </location>
</feature>
<dbReference type="STRING" id="396268.IV45_GL000098"/>
<proteinExistence type="predicted"/>
<keyword evidence="1" id="KW-0472">Membrane</keyword>
<keyword evidence="3" id="KW-1185">Reference proteome</keyword>
<dbReference type="OrthoDB" id="2219632at2"/>
<gene>
    <name evidence="2" type="ORF">IV45_GL000098</name>
</gene>
<dbReference type="AlphaFoldDB" id="A0A0R2I612"/>
<dbReference type="EMBL" id="JQBW01000006">
    <property type="protein sequence ID" value="KRN59062.1"/>
    <property type="molecule type" value="Genomic_DNA"/>
</dbReference>
<evidence type="ECO:0000313" key="3">
    <source>
        <dbReference type="Proteomes" id="UP000050934"/>
    </source>
</evidence>
<keyword evidence="1" id="KW-0812">Transmembrane</keyword>
<organism evidence="2 3">
    <name type="scientific">Limosilactobacillus secaliphilus</name>
    <dbReference type="NCBI Taxonomy" id="396268"/>
    <lineage>
        <taxon>Bacteria</taxon>
        <taxon>Bacillati</taxon>
        <taxon>Bacillota</taxon>
        <taxon>Bacilli</taxon>
        <taxon>Lactobacillales</taxon>
        <taxon>Lactobacillaceae</taxon>
        <taxon>Limosilactobacillus</taxon>
    </lineage>
</organism>
<name>A0A0R2I612_9LACO</name>
<dbReference type="Proteomes" id="UP000050934">
    <property type="component" value="Unassembled WGS sequence"/>
</dbReference>
<comment type="caution">
    <text evidence="2">The sequence shown here is derived from an EMBL/GenBank/DDBJ whole genome shotgun (WGS) entry which is preliminary data.</text>
</comment>
<dbReference type="RefSeq" id="WP_057740430.1">
    <property type="nucleotide sequence ID" value="NZ_JQBW01000006.1"/>
</dbReference>
<reference evidence="2 3" key="1">
    <citation type="journal article" date="2015" name="Genome Announc.">
        <title>Expanding the biotechnology potential of lactobacilli through comparative genomics of 213 strains and associated genera.</title>
        <authorList>
            <person name="Sun Z."/>
            <person name="Harris H.M."/>
            <person name="McCann A."/>
            <person name="Guo C."/>
            <person name="Argimon S."/>
            <person name="Zhang W."/>
            <person name="Yang X."/>
            <person name="Jeffery I.B."/>
            <person name="Cooney J.C."/>
            <person name="Kagawa T.F."/>
            <person name="Liu W."/>
            <person name="Song Y."/>
            <person name="Salvetti E."/>
            <person name="Wrobel A."/>
            <person name="Rasinkangas P."/>
            <person name="Parkhill J."/>
            <person name="Rea M.C."/>
            <person name="O'Sullivan O."/>
            <person name="Ritari J."/>
            <person name="Douillard F.P."/>
            <person name="Paul Ross R."/>
            <person name="Yang R."/>
            <person name="Briner A.E."/>
            <person name="Felis G.E."/>
            <person name="de Vos W.M."/>
            <person name="Barrangou R."/>
            <person name="Klaenhammer T.R."/>
            <person name="Caufield P.W."/>
            <person name="Cui Y."/>
            <person name="Zhang H."/>
            <person name="O'Toole P.W."/>
        </authorList>
    </citation>
    <scope>NUCLEOTIDE SEQUENCE [LARGE SCALE GENOMIC DNA]</scope>
    <source>
        <strain evidence="2 3">DSM 17896</strain>
    </source>
</reference>
<evidence type="ECO:0000256" key="1">
    <source>
        <dbReference type="SAM" id="Phobius"/>
    </source>
</evidence>
<sequence length="154" mass="17307">MSKKAKTIWSIIVIIILVLVGGYFYGSNAVAPKVPGHVYQYTSVSGNNKVYMSFSKTTDQAIVTPQKSDALKSAQSKSDFDDVYQKDSKNGRWQYLAKGSHLTLTKTQNGKTSRWQYNQCFAFGKHIHSRSFTYQIINAGQGVDHKATNFVRIK</sequence>
<dbReference type="PATRIC" id="fig|396268.3.peg.98"/>
<keyword evidence="1" id="KW-1133">Transmembrane helix</keyword>
<protein>
    <submittedName>
        <fullName evidence="2">Uncharacterized protein</fullName>
    </submittedName>
</protein>
<accession>A0A0R2I612</accession>
<evidence type="ECO:0000313" key="2">
    <source>
        <dbReference type="EMBL" id="KRN59062.1"/>
    </source>
</evidence>